<proteinExistence type="predicted"/>
<evidence type="ECO:0000256" key="1">
    <source>
        <dbReference type="SAM" id="Phobius"/>
    </source>
</evidence>
<dbReference type="EMBL" id="JNBR01000302">
    <property type="protein sequence ID" value="OQR95417.1"/>
    <property type="molecule type" value="Genomic_DNA"/>
</dbReference>
<feature type="transmembrane region" description="Helical" evidence="1">
    <location>
        <begin position="490"/>
        <end position="509"/>
    </location>
</feature>
<evidence type="ECO:0000313" key="2">
    <source>
        <dbReference type="EMBL" id="OQR95417.1"/>
    </source>
</evidence>
<keyword evidence="1" id="KW-1133">Transmembrane helix</keyword>
<gene>
    <name evidence="2" type="ORF">ACHHYP_00087</name>
</gene>
<reference evidence="2 3" key="1">
    <citation type="journal article" date="2014" name="Genome Biol. Evol.">
        <title>The secreted proteins of Achlya hypogyna and Thraustotheca clavata identify the ancestral oomycete secretome and reveal gene acquisitions by horizontal gene transfer.</title>
        <authorList>
            <person name="Misner I."/>
            <person name="Blouin N."/>
            <person name="Leonard G."/>
            <person name="Richards T.A."/>
            <person name="Lane C.E."/>
        </authorList>
    </citation>
    <scope>NUCLEOTIDE SEQUENCE [LARGE SCALE GENOMIC DNA]</scope>
    <source>
        <strain evidence="2 3">ATCC 48635</strain>
    </source>
</reference>
<dbReference type="AlphaFoldDB" id="A0A1V9ZBW8"/>
<keyword evidence="1" id="KW-0812">Transmembrane</keyword>
<sequence>TGPWTSLNLFWFPLNDLWNAQALNRSIVRGTSAYLGINVSASMPAYDYEGANGFTTANGTFVNQSRLFRAAIGPFLSGDCTYVALPQALALAFKTLVDALFNQLAVSPELYRHFTSIGSATMTLVPPGWSGHTYYGGNPLCVTGVASSFVQQSFDFFDDCNTPVPLAVNVEPVSTMFSLATIPSVSVADVCAHTAPEAACTKLLTVAKDVHRQLAWPSILATNMTAATSLISAGNFGLMQFAMAANGSWTLLQQPLVDGSSFDFFGRHFLFDWVMGHREVVSFQGDNGVLSLISRVYDPQLYPTGTQPLENATQILFYLVVATTVVLVAVGVGAGLLASLVHLRFRGRNLFFFHRVAGSVWIGRPLAFLRGITAVLLLSSANTALITTNDLTHLVAAPRPWFESLVIAGEATWLTYVANEVLLIFTHELSVYYSPISSCVSWIIVFAVERANPVVITGALVRDCYGINVDFGVECASGSITVGSFERWCMVGLVQLSVIALSLLLCFAFRRNYLHWREKITHDTLLITGISKAFVWTSSPAACDKGYVIDYVACVLSGLIPLWYKRQAYTFDLKLWLLLADTLSAEKGVKVLTCPPQRTCEWPNKADMVKCS</sequence>
<feature type="transmembrane region" description="Helical" evidence="1">
    <location>
        <begin position="315"/>
        <end position="340"/>
    </location>
</feature>
<protein>
    <recommendedName>
        <fullName evidence="4">Transmembrane protein</fullName>
    </recommendedName>
</protein>
<accession>A0A1V9ZBW8</accession>
<name>A0A1V9ZBW8_ACHHY</name>
<keyword evidence="3" id="KW-1185">Reference proteome</keyword>
<keyword evidence="1" id="KW-0472">Membrane</keyword>
<dbReference type="Proteomes" id="UP000243579">
    <property type="component" value="Unassembled WGS sequence"/>
</dbReference>
<evidence type="ECO:0000313" key="3">
    <source>
        <dbReference type="Proteomes" id="UP000243579"/>
    </source>
</evidence>
<evidence type="ECO:0008006" key="4">
    <source>
        <dbReference type="Google" id="ProtNLM"/>
    </source>
</evidence>
<dbReference type="OrthoDB" id="86981at2759"/>
<comment type="caution">
    <text evidence="2">The sequence shown here is derived from an EMBL/GenBank/DDBJ whole genome shotgun (WGS) entry which is preliminary data.</text>
</comment>
<feature type="non-terminal residue" evidence="2">
    <location>
        <position position="1"/>
    </location>
</feature>
<organism evidence="2 3">
    <name type="scientific">Achlya hypogyna</name>
    <name type="common">Oomycete</name>
    <name type="synonym">Protoachlya hypogyna</name>
    <dbReference type="NCBI Taxonomy" id="1202772"/>
    <lineage>
        <taxon>Eukaryota</taxon>
        <taxon>Sar</taxon>
        <taxon>Stramenopiles</taxon>
        <taxon>Oomycota</taxon>
        <taxon>Saprolegniomycetes</taxon>
        <taxon>Saprolegniales</taxon>
        <taxon>Achlyaceae</taxon>
        <taxon>Achlya</taxon>
    </lineage>
</organism>
<feature type="transmembrane region" description="Helical" evidence="1">
    <location>
        <begin position="361"/>
        <end position="381"/>
    </location>
</feature>